<dbReference type="GO" id="GO:0090734">
    <property type="term" value="C:site of DNA damage"/>
    <property type="evidence" value="ECO:0007669"/>
    <property type="project" value="TreeGrafter"/>
</dbReference>
<evidence type="ECO:0000313" key="7">
    <source>
        <dbReference type="EMBL" id="CAL1536146.1"/>
    </source>
</evidence>
<feature type="domain" description="RING-type" evidence="6">
    <location>
        <begin position="5"/>
        <end position="48"/>
    </location>
</feature>
<evidence type="ECO:0000313" key="8">
    <source>
        <dbReference type="Proteomes" id="UP001497497"/>
    </source>
</evidence>
<dbReference type="GO" id="GO:0031297">
    <property type="term" value="P:replication fork processing"/>
    <property type="evidence" value="ECO:0007669"/>
    <property type="project" value="TreeGrafter"/>
</dbReference>
<dbReference type="InterPro" id="IPR013083">
    <property type="entry name" value="Znf_RING/FYVE/PHD"/>
</dbReference>
<evidence type="ECO:0000256" key="2">
    <source>
        <dbReference type="ARBA" id="ARBA00022833"/>
    </source>
</evidence>
<dbReference type="PROSITE" id="PS50089">
    <property type="entry name" value="ZF_RING_2"/>
    <property type="match status" value="1"/>
</dbReference>
<keyword evidence="2" id="KW-0862">Zinc</keyword>
<feature type="region of interest" description="Disordered" evidence="5">
    <location>
        <begin position="282"/>
        <end position="387"/>
    </location>
</feature>
<protein>
    <recommendedName>
        <fullName evidence="6">RING-type domain-containing protein</fullName>
    </recommendedName>
</protein>
<organism evidence="7 8">
    <name type="scientific">Lymnaea stagnalis</name>
    <name type="common">Great pond snail</name>
    <name type="synonym">Helix stagnalis</name>
    <dbReference type="NCBI Taxonomy" id="6523"/>
    <lineage>
        <taxon>Eukaryota</taxon>
        <taxon>Metazoa</taxon>
        <taxon>Spiralia</taxon>
        <taxon>Lophotrochozoa</taxon>
        <taxon>Mollusca</taxon>
        <taxon>Gastropoda</taxon>
        <taxon>Heterobranchia</taxon>
        <taxon>Euthyneura</taxon>
        <taxon>Panpulmonata</taxon>
        <taxon>Hygrophila</taxon>
        <taxon>Lymnaeoidea</taxon>
        <taxon>Lymnaeidae</taxon>
        <taxon>Lymnaea</taxon>
    </lineage>
</organism>
<feature type="compositionally biased region" description="Basic and acidic residues" evidence="5">
    <location>
        <begin position="364"/>
        <end position="376"/>
    </location>
</feature>
<dbReference type="PANTHER" id="PTHR46569:SF1">
    <property type="entry name" value="E3 UBIQUITIN-PROTEIN LIGASE RFWD3-RELATED"/>
    <property type="match status" value="1"/>
</dbReference>
<dbReference type="GO" id="GO:0061630">
    <property type="term" value="F:ubiquitin protein ligase activity"/>
    <property type="evidence" value="ECO:0007669"/>
    <property type="project" value="TreeGrafter"/>
</dbReference>
<evidence type="ECO:0000256" key="5">
    <source>
        <dbReference type="SAM" id="MobiDB-lite"/>
    </source>
</evidence>
<feature type="coiled-coil region" evidence="4">
    <location>
        <begin position="235"/>
        <end position="276"/>
    </location>
</feature>
<evidence type="ECO:0000259" key="6">
    <source>
        <dbReference type="PROSITE" id="PS50089"/>
    </source>
</evidence>
<evidence type="ECO:0000256" key="3">
    <source>
        <dbReference type="PROSITE-ProRule" id="PRU00175"/>
    </source>
</evidence>
<dbReference type="GO" id="GO:0008270">
    <property type="term" value="F:zinc ion binding"/>
    <property type="evidence" value="ECO:0007669"/>
    <property type="project" value="UniProtKB-KW"/>
</dbReference>
<dbReference type="PANTHER" id="PTHR46569">
    <property type="entry name" value="E3 UBIQUITIN-PROTEIN LIGASE TRAIP"/>
    <property type="match status" value="1"/>
</dbReference>
<name>A0AAV2HTA2_LYMST</name>
<evidence type="ECO:0000256" key="1">
    <source>
        <dbReference type="ARBA" id="ARBA00022771"/>
    </source>
</evidence>
<sequence length="387" mass="44278">MKAQCCICSDLFENASAVNIAAVHCGHTFHEVCLMRWLETSSTCPSCRTPVKKNLIIKRLFFDISEDFNEDEDLDKLVNQIGNLKAAISERDKQKQELVECRDSLTVRLTASEALCNELTTKVNQENNMREVLLKDIKWLQKENSAYLTEIKEFRKAQERLSELQNIDLVLKGCESDIKAMISEYIGGGESSIKTLASMVTVVKREYSIVTADKKELIEKVSKLKRSVGHYHSEARALKQKLMEITAELERSNDTLNKLQQENNQNRRKLVHLRNALRYEKTEGSQSFHKAINEDSPNVAYTPPRKRDQENFNTTPFIHSDCLTPDLFEDKPSPEKIQKESTSPKLKLIKVPTAAEKSQVAKKPRLESESDEDLKIPKSMFSILQKK</sequence>
<dbReference type="InterPro" id="IPR052639">
    <property type="entry name" value="TRAIP_ubiq-protein_ligase"/>
</dbReference>
<dbReference type="GO" id="GO:0016567">
    <property type="term" value="P:protein ubiquitination"/>
    <property type="evidence" value="ECO:0007669"/>
    <property type="project" value="TreeGrafter"/>
</dbReference>
<dbReference type="Pfam" id="PF13639">
    <property type="entry name" value="zf-RING_2"/>
    <property type="match status" value="1"/>
</dbReference>
<gene>
    <name evidence="7" type="ORF">GSLYS_00010059001</name>
</gene>
<dbReference type="SMART" id="SM00184">
    <property type="entry name" value="RING"/>
    <property type="match status" value="1"/>
</dbReference>
<dbReference type="GO" id="GO:0005634">
    <property type="term" value="C:nucleus"/>
    <property type="evidence" value="ECO:0007669"/>
    <property type="project" value="TreeGrafter"/>
</dbReference>
<dbReference type="Proteomes" id="UP001497497">
    <property type="component" value="Unassembled WGS sequence"/>
</dbReference>
<keyword evidence="1 3" id="KW-0479">Metal-binding</keyword>
<accession>A0AAV2HTA2</accession>
<feature type="compositionally biased region" description="Basic and acidic residues" evidence="5">
    <location>
        <begin position="328"/>
        <end position="339"/>
    </location>
</feature>
<reference evidence="7 8" key="1">
    <citation type="submission" date="2024-04" db="EMBL/GenBank/DDBJ databases">
        <authorList>
            <consortium name="Genoscope - CEA"/>
            <person name="William W."/>
        </authorList>
    </citation>
    <scope>NUCLEOTIDE SEQUENCE [LARGE SCALE GENOMIC DNA]</scope>
</reference>
<dbReference type="InterPro" id="IPR001841">
    <property type="entry name" value="Znf_RING"/>
</dbReference>
<keyword evidence="1 3" id="KW-0863">Zinc-finger</keyword>
<dbReference type="SUPFAM" id="SSF57850">
    <property type="entry name" value="RING/U-box"/>
    <property type="match status" value="1"/>
</dbReference>
<dbReference type="AlphaFoldDB" id="A0AAV2HTA2"/>
<proteinExistence type="predicted"/>
<feature type="non-terminal residue" evidence="7">
    <location>
        <position position="387"/>
    </location>
</feature>
<keyword evidence="8" id="KW-1185">Reference proteome</keyword>
<keyword evidence="4" id="KW-0175">Coiled coil</keyword>
<dbReference type="SUPFAM" id="SSF58100">
    <property type="entry name" value="Bacterial hemolysins"/>
    <property type="match status" value="1"/>
</dbReference>
<evidence type="ECO:0000256" key="4">
    <source>
        <dbReference type="SAM" id="Coils"/>
    </source>
</evidence>
<dbReference type="EMBL" id="CAXITT010000222">
    <property type="protein sequence ID" value="CAL1536146.1"/>
    <property type="molecule type" value="Genomic_DNA"/>
</dbReference>
<dbReference type="Gene3D" id="3.30.40.10">
    <property type="entry name" value="Zinc/RING finger domain, C3HC4 (zinc finger)"/>
    <property type="match status" value="1"/>
</dbReference>
<comment type="caution">
    <text evidence="7">The sequence shown here is derived from an EMBL/GenBank/DDBJ whole genome shotgun (WGS) entry which is preliminary data.</text>
</comment>